<evidence type="ECO:0000256" key="5">
    <source>
        <dbReference type="ARBA" id="ARBA00022614"/>
    </source>
</evidence>
<name>A0AAD5ZCF3_9POAL</name>
<evidence type="ECO:0000256" key="1">
    <source>
        <dbReference type="ARBA" id="ARBA00004236"/>
    </source>
</evidence>
<organism evidence="15 16">
    <name type="scientific">Rhynchospora tenuis</name>
    <dbReference type="NCBI Taxonomy" id="198213"/>
    <lineage>
        <taxon>Eukaryota</taxon>
        <taxon>Viridiplantae</taxon>
        <taxon>Streptophyta</taxon>
        <taxon>Embryophyta</taxon>
        <taxon>Tracheophyta</taxon>
        <taxon>Spermatophyta</taxon>
        <taxon>Magnoliopsida</taxon>
        <taxon>Liliopsida</taxon>
        <taxon>Poales</taxon>
        <taxon>Cyperaceae</taxon>
        <taxon>Cyperoideae</taxon>
        <taxon>Rhynchosporeae</taxon>
        <taxon>Rhynchospora</taxon>
    </lineage>
</organism>
<proteinExistence type="inferred from homology"/>
<evidence type="ECO:0000256" key="11">
    <source>
        <dbReference type="ARBA" id="ARBA00023170"/>
    </source>
</evidence>
<gene>
    <name evidence="15" type="ORF">LUZ61_020150</name>
</gene>
<dbReference type="PRINTS" id="PR00019">
    <property type="entry name" value="LEURICHRPT"/>
</dbReference>
<evidence type="ECO:0000256" key="14">
    <source>
        <dbReference type="SAM" id="Phobius"/>
    </source>
</evidence>
<dbReference type="InterPro" id="IPR001611">
    <property type="entry name" value="Leu-rich_rpt"/>
</dbReference>
<keyword evidence="8" id="KW-0677">Repeat</keyword>
<dbReference type="AlphaFoldDB" id="A0AAD5ZCF3"/>
<keyword evidence="10 14" id="KW-0472">Membrane</keyword>
<keyword evidence="9 14" id="KW-1133">Transmembrane helix</keyword>
<evidence type="ECO:0000256" key="4">
    <source>
        <dbReference type="ARBA" id="ARBA00022475"/>
    </source>
</evidence>
<dbReference type="PANTHER" id="PTHR27004">
    <property type="entry name" value="RECEPTOR-LIKE PROTEIN 12 ISOFORM X1"/>
    <property type="match status" value="1"/>
</dbReference>
<reference evidence="15 16" key="1">
    <citation type="journal article" date="2022" name="Cell">
        <title>Repeat-based holocentromeres influence genome architecture and karyotype evolution.</title>
        <authorList>
            <person name="Hofstatter P.G."/>
            <person name="Thangavel G."/>
            <person name="Lux T."/>
            <person name="Neumann P."/>
            <person name="Vondrak T."/>
            <person name="Novak P."/>
            <person name="Zhang M."/>
            <person name="Costa L."/>
            <person name="Castellani M."/>
            <person name="Scott A."/>
            <person name="Toegelov H."/>
            <person name="Fuchs J."/>
            <person name="Mata-Sucre Y."/>
            <person name="Dias Y."/>
            <person name="Vanzela A.L.L."/>
            <person name="Huettel B."/>
            <person name="Almeida C.C.S."/>
            <person name="Simkova H."/>
            <person name="Souza G."/>
            <person name="Pedrosa-Harand A."/>
            <person name="Macas J."/>
            <person name="Mayer K.F.X."/>
            <person name="Houben A."/>
            <person name="Marques A."/>
        </authorList>
    </citation>
    <scope>NUCLEOTIDE SEQUENCE [LARGE SCALE GENOMIC DNA]</scope>
    <source>
        <strain evidence="15">RhyTen1mFocal</strain>
    </source>
</reference>
<evidence type="ECO:0000313" key="15">
    <source>
        <dbReference type="EMBL" id="KAJ3690986.1"/>
    </source>
</evidence>
<keyword evidence="11" id="KW-0675">Receptor</keyword>
<dbReference type="InterPro" id="IPR032675">
    <property type="entry name" value="LRR_dom_sf"/>
</dbReference>
<dbReference type="FunFam" id="3.80.10.10:FF:000111">
    <property type="entry name" value="LRR receptor-like serine/threonine-protein kinase ERECTA"/>
    <property type="match status" value="1"/>
</dbReference>
<keyword evidence="7 14" id="KW-0812">Transmembrane</keyword>
<keyword evidence="5" id="KW-0433">Leucine-rich repeat</keyword>
<keyword evidence="6" id="KW-1070">Brassinosteroid signaling pathway</keyword>
<keyword evidence="12" id="KW-0325">Glycoprotein</keyword>
<feature type="transmembrane region" description="Helical" evidence="14">
    <location>
        <begin position="391"/>
        <end position="413"/>
    </location>
</feature>
<evidence type="ECO:0000256" key="10">
    <source>
        <dbReference type="ARBA" id="ARBA00023136"/>
    </source>
</evidence>
<sequence>MDGIIPIVPATVLLLDLSSNHFSQWPSPFTFRVSYLLLSNNRLTGDIPISICHTNLLLLDLSYNHLNGTMPPCLYGSTAALLQIINLKSNNLSGTFPRYITNRCALRTLILSGNKINGSLPQWLVNCTDLEVLDLANNEIRNTFPYFLGNLQNLRVLVLRSNQFYGTISNMEMNNMINDSIFPMLQVFDVSSNSLIGTWPKNFFGFLKAMVKNSDTRNQTISYQYEYSYYHDSVTVTFKGRDMDIRNSLGIFNSLDLSNNGFWGEIPEEIGQLKSLDLLNLSHNAFTGLIPCQLTNLEQLESLDLSFNRLSGHIPQVLTSLTFLETLNLSYNNLVGEIPQANQFLTYKNDSYLGNPGLCGIPLTVQCRAPPLYHGMNEPPSKSSSTDDIPIGLSISIGVGFAVGFASIIWVLVSWENGRKWLYFKVDRLYFMHFYR</sequence>
<comment type="caution">
    <text evidence="15">The sequence shown here is derived from an EMBL/GenBank/DDBJ whole genome shotgun (WGS) entry which is preliminary data.</text>
</comment>
<dbReference type="GO" id="GO:0005886">
    <property type="term" value="C:plasma membrane"/>
    <property type="evidence" value="ECO:0007669"/>
    <property type="project" value="UniProtKB-SubCell"/>
</dbReference>
<dbReference type="Proteomes" id="UP001210211">
    <property type="component" value="Unassembled WGS sequence"/>
</dbReference>
<evidence type="ECO:0000256" key="2">
    <source>
        <dbReference type="ARBA" id="ARBA00004479"/>
    </source>
</evidence>
<dbReference type="Gene3D" id="3.80.10.10">
    <property type="entry name" value="Ribonuclease Inhibitor"/>
    <property type="match status" value="1"/>
</dbReference>
<dbReference type="Pfam" id="PF13855">
    <property type="entry name" value="LRR_8"/>
    <property type="match status" value="2"/>
</dbReference>
<evidence type="ECO:0000256" key="12">
    <source>
        <dbReference type="ARBA" id="ARBA00023180"/>
    </source>
</evidence>
<comment type="subcellular location">
    <subcellularLocation>
        <location evidence="1">Cell membrane</location>
    </subcellularLocation>
    <subcellularLocation>
        <location evidence="13">Endomembrane system</location>
        <topology evidence="13">Single-pass membrane protein</topology>
    </subcellularLocation>
    <subcellularLocation>
        <location evidence="2">Membrane</location>
        <topology evidence="2">Single-pass type I membrane protein</topology>
    </subcellularLocation>
</comment>
<accession>A0AAD5ZCF3</accession>
<dbReference type="FunFam" id="3.80.10.10:FF:000383">
    <property type="entry name" value="Leucine-rich repeat receptor protein kinase EMS1"/>
    <property type="match status" value="1"/>
</dbReference>
<dbReference type="PANTHER" id="PTHR27004:SF428">
    <property type="entry name" value="OS01G0160600 PROTEIN"/>
    <property type="match status" value="1"/>
</dbReference>
<evidence type="ECO:0000256" key="8">
    <source>
        <dbReference type="ARBA" id="ARBA00022737"/>
    </source>
</evidence>
<dbReference type="GO" id="GO:0009742">
    <property type="term" value="P:brassinosteroid mediated signaling pathway"/>
    <property type="evidence" value="ECO:0007669"/>
    <property type="project" value="UniProtKB-KW"/>
</dbReference>
<keyword evidence="16" id="KW-1185">Reference proteome</keyword>
<evidence type="ECO:0000256" key="9">
    <source>
        <dbReference type="ARBA" id="ARBA00022989"/>
    </source>
</evidence>
<keyword evidence="4" id="KW-1003">Cell membrane</keyword>
<dbReference type="Pfam" id="PF00560">
    <property type="entry name" value="LRR_1"/>
    <property type="match status" value="3"/>
</dbReference>
<evidence type="ECO:0000256" key="7">
    <source>
        <dbReference type="ARBA" id="ARBA00022692"/>
    </source>
</evidence>
<evidence type="ECO:0000256" key="3">
    <source>
        <dbReference type="ARBA" id="ARBA00009592"/>
    </source>
</evidence>
<dbReference type="SUPFAM" id="SSF52058">
    <property type="entry name" value="L domain-like"/>
    <property type="match status" value="1"/>
</dbReference>
<evidence type="ECO:0000313" key="16">
    <source>
        <dbReference type="Proteomes" id="UP001210211"/>
    </source>
</evidence>
<dbReference type="EMBL" id="JAMRDG010000002">
    <property type="protein sequence ID" value="KAJ3690986.1"/>
    <property type="molecule type" value="Genomic_DNA"/>
</dbReference>
<comment type="similarity">
    <text evidence="3">Belongs to the RLP family.</text>
</comment>
<evidence type="ECO:0000256" key="13">
    <source>
        <dbReference type="ARBA" id="ARBA00037847"/>
    </source>
</evidence>
<evidence type="ECO:0000256" key="6">
    <source>
        <dbReference type="ARBA" id="ARBA00022626"/>
    </source>
</evidence>
<protein>
    <submittedName>
        <fullName evidence="15">Uncharacterized protein</fullName>
    </submittedName>
</protein>